<evidence type="ECO:0000256" key="8">
    <source>
        <dbReference type="SAM" id="Phobius"/>
    </source>
</evidence>
<evidence type="ECO:0000256" key="5">
    <source>
        <dbReference type="ARBA" id="ARBA00023043"/>
    </source>
</evidence>
<keyword evidence="6 8" id="KW-0472">Membrane</keyword>
<name>A0A6N2KYN4_SALVM</name>
<accession>A0A6N2KYN4</accession>
<dbReference type="SMART" id="SM00248">
    <property type="entry name" value="ANK"/>
    <property type="match status" value="8"/>
</dbReference>
<dbReference type="PANTHER" id="PTHR24186">
    <property type="entry name" value="PROTEIN PHOSPHATASE 1 REGULATORY SUBUNIT"/>
    <property type="match status" value="1"/>
</dbReference>
<evidence type="ECO:0000256" key="6">
    <source>
        <dbReference type="ARBA" id="ARBA00023136"/>
    </source>
</evidence>
<keyword evidence="4 8" id="KW-1133">Transmembrane helix</keyword>
<evidence type="ECO:0000256" key="7">
    <source>
        <dbReference type="SAM" id="MobiDB-lite"/>
    </source>
</evidence>
<protein>
    <recommendedName>
        <fullName evidence="9">PGG domain-containing protein</fullName>
    </recommendedName>
</protein>
<keyword evidence="2 8" id="KW-0812">Transmembrane</keyword>
<feature type="transmembrane region" description="Helical" evidence="8">
    <location>
        <begin position="534"/>
        <end position="563"/>
    </location>
</feature>
<sequence length="631" mass="70943">MELSINIPRQPSNQRDETFRKWKAESFPTQTPHFYEPKKMMDKKLYNYAAEDRFDELFDHLRRLSSMDELSSIIYSQGSPSGNSLLHVSASHGMKDVTELLLQHFPSLMTGKNFHKDTALHLAAGAGQLETTAVLISKAKGHGEATDFYNILEMKNDRGNTALHEAVINRHQAVARFLVSECSELCYTENNDHESPLYHAVENSDKEMLSILMLAIPHDKDEHGENPLHCAASLGYVWETQFLLKEYRDGAIQKNIEGNMPIHVASKKGHVGVVDAYISEWSDPTEFLNTKRQNILHVAAEKGRHQVVKHILQNKNLEPLINMQDLDGNTPLHLASMHGRSIAAFNLVRSPKVDKNKANGEKLTPYEIAEKQSKIVGLEFSGEQIPKGKGNQQVGPDDRKGGEGKLNFYESMMTLSVLHFWCAFKKPKVEYFRIKSSRPVTKEEINARINTLLVVSVLIASATFTGALQLPKSTDQPGTTASNITTNSFQNQGISEENEGILRNVYIYFDMVAFIASVMASIILCWAQLNDVKVAALAVWLAWVLTGGALYLMCIAFVFAVAIDAATHFAFFVVSIVVGGVLFLLQTLYFIPLVIPLNQIIERIATPHICLLIFYLNYSIEWLYFKLKKKE</sequence>
<evidence type="ECO:0000313" key="10">
    <source>
        <dbReference type="EMBL" id="VFU33728.1"/>
    </source>
</evidence>
<dbReference type="InterPro" id="IPR036770">
    <property type="entry name" value="Ankyrin_rpt-contain_sf"/>
</dbReference>
<evidence type="ECO:0000256" key="3">
    <source>
        <dbReference type="ARBA" id="ARBA00022737"/>
    </source>
</evidence>
<proteinExistence type="predicted"/>
<evidence type="ECO:0000259" key="9">
    <source>
        <dbReference type="Pfam" id="PF13962"/>
    </source>
</evidence>
<feature type="transmembrane region" description="Helical" evidence="8">
    <location>
        <begin position="604"/>
        <end position="625"/>
    </location>
</feature>
<dbReference type="InterPro" id="IPR026961">
    <property type="entry name" value="PGG_dom"/>
</dbReference>
<feature type="transmembrane region" description="Helical" evidence="8">
    <location>
        <begin position="569"/>
        <end position="592"/>
    </location>
</feature>
<keyword evidence="5" id="KW-0040">ANK repeat</keyword>
<evidence type="ECO:0000256" key="1">
    <source>
        <dbReference type="ARBA" id="ARBA00004141"/>
    </source>
</evidence>
<dbReference type="EMBL" id="CAADRP010000935">
    <property type="protein sequence ID" value="VFU33728.1"/>
    <property type="molecule type" value="Genomic_DNA"/>
</dbReference>
<feature type="transmembrane region" description="Helical" evidence="8">
    <location>
        <begin position="445"/>
        <end position="468"/>
    </location>
</feature>
<dbReference type="AlphaFoldDB" id="A0A6N2KYN4"/>
<keyword evidence="3" id="KW-0677">Repeat</keyword>
<feature type="domain" description="PGG" evidence="9">
    <location>
        <begin position="443"/>
        <end position="562"/>
    </location>
</feature>
<comment type="subcellular location">
    <subcellularLocation>
        <location evidence="1">Membrane</location>
        <topology evidence="1">Multi-pass membrane protein</topology>
    </subcellularLocation>
</comment>
<dbReference type="PANTHER" id="PTHR24186:SF46">
    <property type="entry name" value="PROTEIN ACCELERATED CELL DEATH 6-LIKE"/>
    <property type="match status" value="1"/>
</dbReference>
<dbReference type="Pfam" id="PF12796">
    <property type="entry name" value="Ank_2"/>
    <property type="match status" value="3"/>
</dbReference>
<feature type="transmembrane region" description="Helical" evidence="8">
    <location>
        <begin position="505"/>
        <end position="527"/>
    </location>
</feature>
<evidence type="ECO:0000256" key="4">
    <source>
        <dbReference type="ARBA" id="ARBA00022989"/>
    </source>
</evidence>
<reference evidence="10" key="1">
    <citation type="submission" date="2019-03" db="EMBL/GenBank/DDBJ databases">
        <authorList>
            <person name="Mank J."/>
            <person name="Almeida P."/>
        </authorList>
    </citation>
    <scope>NUCLEOTIDE SEQUENCE</scope>
    <source>
        <strain evidence="10">78183</strain>
    </source>
</reference>
<organism evidence="10">
    <name type="scientific">Salix viminalis</name>
    <name type="common">Common osier</name>
    <name type="synonym">Basket willow</name>
    <dbReference type="NCBI Taxonomy" id="40686"/>
    <lineage>
        <taxon>Eukaryota</taxon>
        <taxon>Viridiplantae</taxon>
        <taxon>Streptophyta</taxon>
        <taxon>Embryophyta</taxon>
        <taxon>Tracheophyta</taxon>
        <taxon>Spermatophyta</taxon>
        <taxon>Magnoliopsida</taxon>
        <taxon>eudicotyledons</taxon>
        <taxon>Gunneridae</taxon>
        <taxon>Pentapetalae</taxon>
        <taxon>rosids</taxon>
        <taxon>fabids</taxon>
        <taxon>Malpighiales</taxon>
        <taxon>Salicaceae</taxon>
        <taxon>Saliceae</taxon>
        <taxon>Salix</taxon>
    </lineage>
</organism>
<evidence type="ECO:0000256" key="2">
    <source>
        <dbReference type="ARBA" id="ARBA00022692"/>
    </source>
</evidence>
<dbReference type="Gene3D" id="1.25.40.20">
    <property type="entry name" value="Ankyrin repeat-containing domain"/>
    <property type="match status" value="3"/>
</dbReference>
<dbReference type="GO" id="GO:0005886">
    <property type="term" value="C:plasma membrane"/>
    <property type="evidence" value="ECO:0007669"/>
    <property type="project" value="TreeGrafter"/>
</dbReference>
<gene>
    <name evidence="10" type="ORF">SVIM_LOCUS156925</name>
</gene>
<feature type="region of interest" description="Disordered" evidence="7">
    <location>
        <begin position="382"/>
        <end position="402"/>
    </location>
</feature>
<dbReference type="Pfam" id="PF13962">
    <property type="entry name" value="PGG"/>
    <property type="match status" value="1"/>
</dbReference>
<dbReference type="SUPFAM" id="SSF48403">
    <property type="entry name" value="Ankyrin repeat"/>
    <property type="match status" value="1"/>
</dbReference>
<dbReference type="InterPro" id="IPR002110">
    <property type="entry name" value="Ankyrin_rpt"/>
</dbReference>